<dbReference type="GO" id="GO:0005654">
    <property type="term" value="C:nucleoplasm"/>
    <property type="evidence" value="ECO:0007669"/>
    <property type="project" value="TreeGrafter"/>
</dbReference>
<proteinExistence type="predicted"/>
<dbReference type="GO" id="GO:0005829">
    <property type="term" value="C:cytosol"/>
    <property type="evidence" value="ECO:0007669"/>
    <property type="project" value="TreeGrafter"/>
</dbReference>
<organism evidence="3">
    <name type="scientific">Capra hircus</name>
    <name type="common">Goat</name>
    <dbReference type="NCBI Taxonomy" id="9925"/>
    <lineage>
        <taxon>Eukaryota</taxon>
        <taxon>Metazoa</taxon>
        <taxon>Chordata</taxon>
        <taxon>Craniata</taxon>
        <taxon>Vertebrata</taxon>
        <taxon>Euteleostomi</taxon>
        <taxon>Mammalia</taxon>
        <taxon>Eutheria</taxon>
        <taxon>Laurasiatheria</taxon>
        <taxon>Artiodactyla</taxon>
        <taxon>Ruminantia</taxon>
        <taxon>Pecora</taxon>
        <taxon>Bovidae</taxon>
        <taxon>Caprinae</taxon>
        <taxon>Capra</taxon>
    </lineage>
</organism>
<evidence type="ECO:0000256" key="1">
    <source>
        <dbReference type="ARBA" id="ARBA00022884"/>
    </source>
</evidence>
<dbReference type="SUPFAM" id="SSF81631">
    <property type="entry name" value="PAP/OAS1 substrate-binding domain"/>
    <property type="match status" value="1"/>
</dbReference>
<accession>A0A8C2R8S3</accession>
<dbReference type="PANTHER" id="PTHR11258">
    <property type="entry name" value="2-5 OLIGOADENYLATE SYNTHETASE"/>
    <property type="match status" value="1"/>
</dbReference>
<dbReference type="Pfam" id="PF10421">
    <property type="entry name" value="OAS1_C"/>
    <property type="match status" value="1"/>
</dbReference>
<evidence type="ECO:0000313" key="3">
    <source>
        <dbReference type="Ensembl" id="ENSCHIP00010025130.1"/>
    </source>
</evidence>
<sequence>DGETQVRPERKSDLAKNTLQVGSKAGTRTWIFPVSGPISSFEGIWGSLSLSSHVFQQYVKAKCPRAELPPVYALELLAIYARETGTEEKERFRVDKGLASVLLPLTKYQHLCVYWTKYYTLQSPTTEDFVRNQLKEKRPIVLDLADPTYNVATGYRWAIVAQKARHCLKESCCYVNNETCIPNWKLKFA</sequence>
<dbReference type="GO" id="GO:0016020">
    <property type="term" value="C:membrane"/>
    <property type="evidence" value="ECO:0007669"/>
    <property type="project" value="TreeGrafter"/>
</dbReference>
<reference evidence="3" key="2">
    <citation type="submission" date="2025-08" db="UniProtKB">
        <authorList>
            <consortium name="Ensembl"/>
        </authorList>
    </citation>
    <scope>IDENTIFICATION</scope>
</reference>
<dbReference type="AlphaFoldDB" id="A0A8C2R8S3"/>
<reference evidence="3" key="1">
    <citation type="submission" date="2019-03" db="EMBL/GenBank/DDBJ databases">
        <title>Genome sequencing and reference-guided assembly of Black Bengal Goat (Capra hircus).</title>
        <authorList>
            <person name="Siddiki A.Z."/>
            <person name="Baten A."/>
            <person name="Billah M."/>
            <person name="Alam M.A.U."/>
            <person name="Shawrob K.S.M."/>
            <person name="Saha S."/>
            <person name="Chowdhury M."/>
            <person name="Rahman A.H."/>
            <person name="Stear M."/>
            <person name="Miah G."/>
            <person name="Das G.B."/>
            <person name="Hossain M.M."/>
            <person name="Kumkum M."/>
            <person name="Islam M.S."/>
            <person name="Mollah A.M."/>
            <person name="Ahsan A."/>
            <person name="Tusar F."/>
            <person name="Khan M.K.I."/>
        </authorList>
    </citation>
    <scope>NUCLEOTIDE SEQUENCE [LARGE SCALE GENOMIC DNA]</scope>
</reference>
<dbReference type="GO" id="GO:0051607">
    <property type="term" value="P:defense response to virus"/>
    <property type="evidence" value="ECO:0007669"/>
    <property type="project" value="TreeGrafter"/>
</dbReference>
<dbReference type="PANTHER" id="PTHR11258:SF16">
    <property type="entry name" value="2'-5'-OLIGOADENYLATE SYNTHASE-LIKE PROTEIN"/>
    <property type="match status" value="1"/>
</dbReference>
<dbReference type="GO" id="GO:0045071">
    <property type="term" value="P:negative regulation of viral genome replication"/>
    <property type="evidence" value="ECO:0007669"/>
    <property type="project" value="TreeGrafter"/>
</dbReference>
<keyword evidence="1" id="KW-0694">RNA-binding</keyword>
<dbReference type="Ensembl" id="ENSCHIT00010035465.1">
    <property type="protein sequence ID" value="ENSCHIP00010025130.1"/>
    <property type="gene ID" value="ENSCHIG00010018719.1"/>
</dbReference>
<dbReference type="InterPro" id="IPR018952">
    <property type="entry name" value="2-5-oligoAdlate_synth_1_dom2/C"/>
</dbReference>
<name>A0A8C2R8S3_CAPHI</name>
<feature type="domain" description="2'-5'-oligoadenylate synthetase 1" evidence="2">
    <location>
        <begin position="48"/>
        <end position="187"/>
    </location>
</feature>
<protein>
    <recommendedName>
        <fullName evidence="2">2'-5'-oligoadenylate synthetase 1 domain-containing protein</fullName>
    </recommendedName>
</protein>
<dbReference type="Gene3D" id="1.10.1410.20">
    <property type="entry name" value="2'-5'-oligoadenylate synthetase 1, domain 2"/>
    <property type="match status" value="1"/>
</dbReference>
<evidence type="ECO:0000259" key="2">
    <source>
        <dbReference type="Pfam" id="PF10421"/>
    </source>
</evidence>
<dbReference type="GO" id="GO:0003725">
    <property type="term" value="F:double-stranded RNA binding"/>
    <property type="evidence" value="ECO:0007669"/>
    <property type="project" value="TreeGrafter"/>
</dbReference>